<dbReference type="AlphaFoldDB" id="A0A9P9GY82"/>
<feature type="repeat" description="ANK" evidence="3">
    <location>
        <begin position="231"/>
        <end position="263"/>
    </location>
</feature>
<dbReference type="InterPro" id="IPR051165">
    <property type="entry name" value="Multifunctional_ANK_Repeat"/>
</dbReference>
<reference evidence="5" key="1">
    <citation type="journal article" date="2021" name="Nat. Commun.">
        <title>Genetic determinants of endophytism in the Arabidopsis root mycobiome.</title>
        <authorList>
            <person name="Mesny F."/>
            <person name="Miyauchi S."/>
            <person name="Thiergart T."/>
            <person name="Pickel B."/>
            <person name="Atanasova L."/>
            <person name="Karlsson M."/>
            <person name="Huettel B."/>
            <person name="Barry K.W."/>
            <person name="Haridas S."/>
            <person name="Chen C."/>
            <person name="Bauer D."/>
            <person name="Andreopoulos W."/>
            <person name="Pangilinan J."/>
            <person name="LaButti K."/>
            <person name="Riley R."/>
            <person name="Lipzen A."/>
            <person name="Clum A."/>
            <person name="Drula E."/>
            <person name="Henrissat B."/>
            <person name="Kohler A."/>
            <person name="Grigoriev I.V."/>
            <person name="Martin F.M."/>
            <person name="Hacquard S."/>
        </authorList>
    </citation>
    <scope>NUCLEOTIDE SEQUENCE</scope>
    <source>
        <strain evidence="5">FSSC 5 MPI-SDFR-AT-0091</strain>
    </source>
</reference>
<accession>A0A9P9GY82</accession>
<feature type="repeat" description="ANK" evidence="3">
    <location>
        <begin position="142"/>
        <end position="166"/>
    </location>
</feature>
<proteinExistence type="predicted"/>
<dbReference type="InterPro" id="IPR036770">
    <property type="entry name" value="Ankyrin_rpt-contain_sf"/>
</dbReference>
<dbReference type="PROSITE" id="PS50297">
    <property type="entry name" value="ANK_REP_REGION"/>
    <property type="match status" value="2"/>
</dbReference>
<dbReference type="Pfam" id="PF12796">
    <property type="entry name" value="Ank_2"/>
    <property type="match status" value="1"/>
</dbReference>
<keyword evidence="2 3" id="KW-0040">ANK repeat</keyword>
<organism evidence="5 6">
    <name type="scientific">Fusarium solani</name>
    <name type="common">Filamentous fungus</name>
    <dbReference type="NCBI Taxonomy" id="169388"/>
    <lineage>
        <taxon>Eukaryota</taxon>
        <taxon>Fungi</taxon>
        <taxon>Dikarya</taxon>
        <taxon>Ascomycota</taxon>
        <taxon>Pezizomycotina</taxon>
        <taxon>Sordariomycetes</taxon>
        <taxon>Hypocreomycetidae</taxon>
        <taxon>Hypocreales</taxon>
        <taxon>Nectriaceae</taxon>
        <taxon>Fusarium</taxon>
        <taxon>Fusarium solani species complex</taxon>
    </lineage>
</organism>
<name>A0A9P9GY82_FUSSL</name>
<evidence type="ECO:0000256" key="3">
    <source>
        <dbReference type="PROSITE-ProRule" id="PRU00023"/>
    </source>
</evidence>
<protein>
    <submittedName>
        <fullName evidence="5">Ankyrin repeat-containing domain protein</fullName>
    </submittedName>
</protein>
<dbReference type="Proteomes" id="UP000736672">
    <property type="component" value="Unassembled WGS sequence"/>
</dbReference>
<dbReference type="InterPro" id="IPR002110">
    <property type="entry name" value="Ankyrin_rpt"/>
</dbReference>
<evidence type="ECO:0000313" key="5">
    <source>
        <dbReference type="EMBL" id="KAH7246923.1"/>
    </source>
</evidence>
<keyword evidence="1" id="KW-0677">Repeat</keyword>
<comment type="caution">
    <text evidence="5">The sequence shown here is derived from an EMBL/GenBank/DDBJ whole genome shotgun (WGS) entry which is preliminary data.</text>
</comment>
<dbReference type="Gene3D" id="1.25.40.20">
    <property type="entry name" value="Ankyrin repeat-containing domain"/>
    <property type="match status" value="2"/>
</dbReference>
<dbReference type="PROSITE" id="PS50088">
    <property type="entry name" value="ANK_REPEAT"/>
    <property type="match status" value="2"/>
</dbReference>
<evidence type="ECO:0000256" key="2">
    <source>
        <dbReference type="ARBA" id="ARBA00023043"/>
    </source>
</evidence>
<feature type="region of interest" description="Disordered" evidence="4">
    <location>
        <begin position="400"/>
        <end position="427"/>
    </location>
</feature>
<dbReference type="SMART" id="SM00248">
    <property type="entry name" value="ANK"/>
    <property type="match status" value="5"/>
</dbReference>
<dbReference type="EMBL" id="JAGTJS010000016">
    <property type="protein sequence ID" value="KAH7246923.1"/>
    <property type="molecule type" value="Genomic_DNA"/>
</dbReference>
<evidence type="ECO:0000256" key="4">
    <source>
        <dbReference type="SAM" id="MobiDB-lite"/>
    </source>
</evidence>
<dbReference type="PANTHER" id="PTHR24123:SF141">
    <property type="entry name" value="ANKYRIN 2, ISOFORM U"/>
    <property type="match status" value="1"/>
</dbReference>
<dbReference type="SUPFAM" id="SSF48403">
    <property type="entry name" value="Ankyrin repeat"/>
    <property type="match status" value="1"/>
</dbReference>
<evidence type="ECO:0000256" key="1">
    <source>
        <dbReference type="ARBA" id="ARBA00022737"/>
    </source>
</evidence>
<keyword evidence="6" id="KW-1185">Reference proteome</keyword>
<dbReference type="Pfam" id="PF00023">
    <property type="entry name" value="Ank"/>
    <property type="match status" value="1"/>
</dbReference>
<dbReference type="PANTHER" id="PTHR24123">
    <property type="entry name" value="ANKYRIN REPEAT-CONTAINING"/>
    <property type="match status" value="1"/>
</dbReference>
<dbReference type="OrthoDB" id="341259at2759"/>
<evidence type="ECO:0000313" key="6">
    <source>
        <dbReference type="Proteomes" id="UP000736672"/>
    </source>
</evidence>
<gene>
    <name evidence="5" type="ORF">B0J15DRAFT_597058</name>
</gene>
<sequence length="427" mass="48299">MAPIGLDKLAPELIELLVKNAFDTNKEQMERGYDVPATIKFHTSPEKHAQLERFQVWRGLLNLAATCKYLRRVVAPLVYYHDIKNNYTSSLLISAKRNNLSGIAMALSHGADPHIGDRTTTVSWTVGDHIGRKDGKALNLEDQVTPLHWAALNGHVEAMELLLEHNDANVNNRVRIDTSVARYRSIGCRRRAAKFLQVFPFPDKPVQEVTAYIRHGLWGVDDSICYETIEQGANPLYFALLAGNVEMSEFLINAGSSLDTHLGTDTTALHQACQRGSIELVRLVLNHVSPSMEDAMGNTPVHYLPNDAPDRETIIDLLLAKGGDAFAIGLEHEEVEYDQLLHVFQRNRRVNIWFHTRFYGEEPRDDLLVRNDGQWGTFWRLETENMTVAPPILCGGLVAEDEDEELAEEEDDAHFEEVDHEWDEETD</sequence>